<reference evidence="1 2" key="1">
    <citation type="submission" date="2018-03" db="EMBL/GenBank/DDBJ databases">
        <title>Genomic Encyclopedia of Archaeal and Bacterial Type Strains, Phase II (KMG-II): from individual species to whole genera.</title>
        <authorList>
            <person name="Goeker M."/>
        </authorList>
    </citation>
    <scope>NUCLEOTIDE SEQUENCE [LARGE SCALE GENOMIC DNA]</scope>
    <source>
        <strain evidence="1 2">DSM 28229</strain>
    </source>
</reference>
<dbReference type="EMBL" id="QGDO01000009">
    <property type="protein sequence ID" value="PWJ36085.1"/>
    <property type="molecule type" value="Genomic_DNA"/>
</dbReference>
<proteinExistence type="predicted"/>
<comment type="caution">
    <text evidence="1">The sequence shown here is derived from an EMBL/GenBank/DDBJ whole genome shotgun (WGS) entry which is preliminary data.</text>
</comment>
<organism evidence="1 2">
    <name type="scientific">Sediminitomix flava</name>
    <dbReference type="NCBI Taxonomy" id="379075"/>
    <lineage>
        <taxon>Bacteria</taxon>
        <taxon>Pseudomonadati</taxon>
        <taxon>Bacteroidota</taxon>
        <taxon>Cytophagia</taxon>
        <taxon>Cytophagales</taxon>
        <taxon>Flammeovirgaceae</taxon>
        <taxon>Sediminitomix</taxon>
    </lineage>
</organism>
<keyword evidence="2" id="KW-1185">Reference proteome</keyword>
<evidence type="ECO:0000313" key="1">
    <source>
        <dbReference type="EMBL" id="PWJ36085.1"/>
    </source>
</evidence>
<dbReference type="OrthoDB" id="5505971at2"/>
<sequence>MKSTWLTFLLSITLLANPFSIVLGQEKEEKKEQVSDFEYLKQLFIKQSVNQSDSLDTQLDSTQSKLNRFYNQMALFKKRNGIDTDTLKNTSSEEKATIVQKPEAEETKVEIEASVVQEQAIETESSEELKYRPAQLSFLYPIGTNGISSEKYNNGISINAIAGYNGGLQGIEFGSVVNITNQVTGFQVAGVSNISESLRGVQISVVNITKDATGGQFGILNESTELKGSQIGVINRTGNMKGAQFGLINRSKNSTGAMVGLINVADSLTGAPIGLINVIRKNGFRGMEFSYTDSFQLTGTYKVGVDPFYTMIGFGYQKSDNDYERWGIGLGIGSQWKIAHDGWVKMGIEAMTYQVAENEFWTNQLNLLNQMRLNFAVQLSGNTSLIFGPSFNLQIRETSLGAQEMPSFSESNIFYNRSFQTVRHSHYDPWTGEQIRYSSQQFEMNGWFGFHAGIRFHNKRG</sequence>
<accession>A0A315Z199</accession>
<dbReference type="Proteomes" id="UP000245535">
    <property type="component" value="Unassembled WGS sequence"/>
</dbReference>
<dbReference type="NCBIfam" id="NF047436">
    <property type="entry name" value="LA_2272_repeat"/>
    <property type="match status" value="1"/>
</dbReference>
<protein>
    <submittedName>
        <fullName evidence="1">Uncharacterized protein</fullName>
    </submittedName>
</protein>
<name>A0A315Z199_SEDFL</name>
<gene>
    <name evidence="1" type="ORF">BC781_109101</name>
</gene>
<dbReference type="InterPro" id="IPR058093">
    <property type="entry name" value="LA_2272-like"/>
</dbReference>
<dbReference type="AlphaFoldDB" id="A0A315Z199"/>
<evidence type="ECO:0000313" key="2">
    <source>
        <dbReference type="Proteomes" id="UP000245535"/>
    </source>
</evidence>
<dbReference type="RefSeq" id="WP_109622497.1">
    <property type="nucleotide sequence ID" value="NZ_QGDO01000009.1"/>
</dbReference>